<sequence>MTYIAKSVWAVLLSVTMAAAVQAQDIKNESKKVKAVIKQLFDGMRQGNPDMVAGAFYENATLQTTFTHRKTGKSVLHNGGAYTKFVESIKKKKPEDTYDERISKYVVQIDDNLASVWTPYQFYLNGKLSHCGVNNFQLFKSEKGWKIISIIDTRRRKKCK</sequence>
<organism evidence="2 3">
    <name type="scientific">Microscilla marina ATCC 23134</name>
    <dbReference type="NCBI Taxonomy" id="313606"/>
    <lineage>
        <taxon>Bacteria</taxon>
        <taxon>Pseudomonadati</taxon>
        <taxon>Bacteroidota</taxon>
        <taxon>Cytophagia</taxon>
        <taxon>Cytophagales</taxon>
        <taxon>Microscillaceae</taxon>
        <taxon>Microscilla</taxon>
    </lineage>
</organism>
<dbReference type="OrthoDB" id="117186at2"/>
<keyword evidence="3" id="KW-1185">Reference proteome</keyword>
<dbReference type="AlphaFoldDB" id="A1ZUR0"/>
<keyword evidence="1" id="KW-0732">Signal</keyword>
<gene>
    <name evidence="2" type="ORF">M23134_07626</name>
</gene>
<protein>
    <recommendedName>
        <fullName evidence="4">Nuclear transport factor 2 family protein</fullName>
    </recommendedName>
</protein>
<dbReference type="RefSeq" id="WP_002701983.1">
    <property type="nucleotide sequence ID" value="NZ_AAWS01000042.1"/>
</dbReference>
<comment type="caution">
    <text evidence="2">The sequence shown here is derived from an EMBL/GenBank/DDBJ whole genome shotgun (WGS) entry which is preliminary data.</text>
</comment>
<evidence type="ECO:0000313" key="3">
    <source>
        <dbReference type="Proteomes" id="UP000004095"/>
    </source>
</evidence>
<accession>A1ZUR0</accession>
<evidence type="ECO:0000256" key="1">
    <source>
        <dbReference type="SAM" id="SignalP"/>
    </source>
</evidence>
<dbReference type="Pfam" id="PF12893">
    <property type="entry name" value="Lumazine_bd_2"/>
    <property type="match status" value="1"/>
</dbReference>
<dbReference type="InterPro" id="IPR039437">
    <property type="entry name" value="FrzH/put_lumazine-bd"/>
</dbReference>
<dbReference type="Gene3D" id="3.10.450.50">
    <property type="match status" value="1"/>
</dbReference>
<dbReference type="eggNOG" id="ENOG5032SDI">
    <property type="taxonomic scope" value="Bacteria"/>
</dbReference>
<feature type="chain" id="PRO_5002642473" description="Nuclear transport factor 2 family protein" evidence="1">
    <location>
        <begin position="24"/>
        <end position="160"/>
    </location>
</feature>
<name>A1ZUR0_MICM2</name>
<feature type="signal peptide" evidence="1">
    <location>
        <begin position="1"/>
        <end position="23"/>
    </location>
</feature>
<reference evidence="2 3" key="1">
    <citation type="submission" date="2007-01" db="EMBL/GenBank/DDBJ databases">
        <authorList>
            <person name="Haygood M."/>
            <person name="Podell S."/>
            <person name="Anderson C."/>
            <person name="Hopkinson B."/>
            <person name="Roe K."/>
            <person name="Barbeau K."/>
            <person name="Gaasterland T."/>
            <person name="Ferriera S."/>
            <person name="Johnson J."/>
            <person name="Kravitz S."/>
            <person name="Beeson K."/>
            <person name="Sutton G."/>
            <person name="Rogers Y.-H."/>
            <person name="Friedman R."/>
            <person name="Frazier M."/>
            <person name="Venter J.C."/>
        </authorList>
    </citation>
    <scope>NUCLEOTIDE SEQUENCE [LARGE SCALE GENOMIC DNA]</scope>
    <source>
        <strain evidence="2 3">ATCC 23134</strain>
    </source>
</reference>
<proteinExistence type="predicted"/>
<dbReference type="EMBL" id="AAWS01000042">
    <property type="protein sequence ID" value="EAY25814.1"/>
    <property type="molecule type" value="Genomic_DNA"/>
</dbReference>
<dbReference type="InterPro" id="IPR032710">
    <property type="entry name" value="NTF2-like_dom_sf"/>
</dbReference>
<dbReference type="SUPFAM" id="SSF54427">
    <property type="entry name" value="NTF2-like"/>
    <property type="match status" value="1"/>
</dbReference>
<evidence type="ECO:0000313" key="2">
    <source>
        <dbReference type="EMBL" id="EAY25814.1"/>
    </source>
</evidence>
<evidence type="ECO:0008006" key="4">
    <source>
        <dbReference type="Google" id="ProtNLM"/>
    </source>
</evidence>
<dbReference type="Proteomes" id="UP000004095">
    <property type="component" value="Unassembled WGS sequence"/>
</dbReference>